<gene>
    <name evidence="1" type="ORF">XYCOK13_39790</name>
</gene>
<dbReference type="EMBL" id="BOVK01000072">
    <property type="protein sequence ID" value="GIQ71155.1"/>
    <property type="molecule type" value="Genomic_DNA"/>
</dbReference>
<keyword evidence="2" id="KW-1185">Reference proteome</keyword>
<evidence type="ECO:0000313" key="1">
    <source>
        <dbReference type="EMBL" id="GIQ71155.1"/>
    </source>
</evidence>
<proteinExistence type="predicted"/>
<comment type="caution">
    <text evidence="1">The sequence shown here is derived from an EMBL/GenBank/DDBJ whole genome shotgun (WGS) entry which is preliminary data.</text>
</comment>
<sequence>MKKVVITIVALVFTVSVAYGTSLLIGENEHSDEHHNTAGLYLPTKSLEEDFVYVDLIMKGKVLDTGATERNNVALPDRPEFIIQRTPTKVQVEEVYYGDTKEDVITLMQFATHKNFAYSGEDVYLLLTRSNKGHYAQIIPNNGIWKEKDGVVDAEFADSHFTQLKGMKTEEFIQTVVRAAKNKKHPRYE</sequence>
<protein>
    <submittedName>
        <fullName evidence="1">Uncharacterized protein</fullName>
    </submittedName>
</protein>
<reference evidence="1" key="1">
    <citation type="submission" date="2021-04" db="EMBL/GenBank/DDBJ databases">
        <title>Draft genome sequence of Xylanibacillus composti strain K13.</title>
        <authorList>
            <person name="Uke A."/>
            <person name="Chhe C."/>
            <person name="Baramee S."/>
            <person name="Kosugi A."/>
        </authorList>
    </citation>
    <scope>NUCLEOTIDE SEQUENCE</scope>
    <source>
        <strain evidence="1">K13</strain>
    </source>
</reference>
<accession>A0A8J4H7B7</accession>
<evidence type="ECO:0000313" key="2">
    <source>
        <dbReference type="Proteomes" id="UP000677918"/>
    </source>
</evidence>
<name>A0A8J4H7B7_9BACL</name>
<dbReference type="Proteomes" id="UP000677918">
    <property type="component" value="Unassembled WGS sequence"/>
</dbReference>
<organism evidence="1 2">
    <name type="scientific">Xylanibacillus composti</name>
    <dbReference type="NCBI Taxonomy" id="1572762"/>
    <lineage>
        <taxon>Bacteria</taxon>
        <taxon>Bacillati</taxon>
        <taxon>Bacillota</taxon>
        <taxon>Bacilli</taxon>
        <taxon>Bacillales</taxon>
        <taxon>Paenibacillaceae</taxon>
        <taxon>Xylanibacillus</taxon>
    </lineage>
</organism>
<dbReference type="RefSeq" id="WP_213413953.1">
    <property type="nucleotide sequence ID" value="NZ_BOVK01000072.1"/>
</dbReference>
<dbReference type="AlphaFoldDB" id="A0A8J4H7B7"/>